<keyword evidence="10" id="KW-1185">Reference proteome</keyword>
<evidence type="ECO:0000259" key="8">
    <source>
        <dbReference type="Pfam" id="PF00133"/>
    </source>
</evidence>
<dbReference type="Gene3D" id="3.90.740.10">
    <property type="entry name" value="Valyl/Leucyl/Isoleucyl-tRNA synthetase, editing domain"/>
    <property type="match status" value="1"/>
</dbReference>
<feature type="domain" description="Aminoacyl-tRNA synthetase class Ia" evidence="8">
    <location>
        <begin position="117"/>
        <end position="192"/>
    </location>
</feature>
<protein>
    <recommendedName>
        <fullName evidence="1">valine--tRNA ligase</fullName>
        <ecNumber evidence="1">6.1.1.9</ecNumber>
    </recommendedName>
    <alternativeName>
        <fullName evidence="7">Valyl-tRNA synthetase</fullName>
    </alternativeName>
</protein>
<organism evidence="9 10">
    <name type="scientific">Kouleothrix aurantiaca</name>
    <dbReference type="NCBI Taxonomy" id="186479"/>
    <lineage>
        <taxon>Bacteria</taxon>
        <taxon>Bacillati</taxon>
        <taxon>Chloroflexota</taxon>
        <taxon>Chloroflexia</taxon>
        <taxon>Chloroflexales</taxon>
        <taxon>Roseiflexineae</taxon>
        <taxon>Roseiflexaceae</taxon>
        <taxon>Kouleothrix</taxon>
    </lineage>
</organism>
<dbReference type="GO" id="GO:0002161">
    <property type="term" value="F:aminoacyl-tRNA deacylase activity"/>
    <property type="evidence" value="ECO:0007669"/>
    <property type="project" value="InterPro"/>
</dbReference>
<feature type="non-terminal residue" evidence="9">
    <location>
        <position position="1"/>
    </location>
</feature>
<dbReference type="AlphaFoldDB" id="A0A0P9CVZ1"/>
<dbReference type="GO" id="GO:0006438">
    <property type="term" value="P:valyl-tRNA aminoacylation"/>
    <property type="evidence" value="ECO:0007669"/>
    <property type="project" value="InterPro"/>
</dbReference>
<dbReference type="EMBL" id="LJCR01003451">
    <property type="protein sequence ID" value="KPV47140.1"/>
    <property type="molecule type" value="Genomic_DNA"/>
</dbReference>
<keyword evidence="4" id="KW-0067">ATP-binding</keyword>
<dbReference type="GO" id="GO:0005524">
    <property type="term" value="F:ATP binding"/>
    <property type="evidence" value="ECO:0007669"/>
    <property type="project" value="UniProtKB-KW"/>
</dbReference>
<dbReference type="InterPro" id="IPR002300">
    <property type="entry name" value="aa-tRNA-synth_Ia"/>
</dbReference>
<dbReference type="SUPFAM" id="SSF52374">
    <property type="entry name" value="Nucleotidylyl transferase"/>
    <property type="match status" value="1"/>
</dbReference>
<evidence type="ECO:0000256" key="4">
    <source>
        <dbReference type="ARBA" id="ARBA00022840"/>
    </source>
</evidence>
<keyword evidence="3" id="KW-0547">Nucleotide-binding</keyword>
<reference evidence="9 10" key="1">
    <citation type="submission" date="2015-09" db="EMBL/GenBank/DDBJ databases">
        <title>Draft genome sequence of Kouleothrix aurantiaca JCM 19913.</title>
        <authorList>
            <person name="Hemp J."/>
        </authorList>
    </citation>
    <scope>NUCLEOTIDE SEQUENCE [LARGE SCALE GENOMIC DNA]</scope>
    <source>
        <strain evidence="9 10">COM-B</strain>
    </source>
</reference>
<dbReference type="PANTHER" id="PTHR11946">
    <property type="entry name" value="VALYL-TRNA SYNTHETASES"/>
    <property type="match status" value="1"/>
</dbReference>
<evidence type="ECO:0000256" key="1">
    <source>
        <dbReference type="ARBA" id="ARBA00013169"/>
    </source>
</evidence>
<evidence type="ECO:0000256" key="5">
    <source>
        <dbReference type="ARBA" id="ARBA00022917"/>
    </source>
</evidence>
<dbReference type="InterPro" id="IPR002303">
    <property type="entry name" value="Valyl-tRNA_ligase"/>
</dbReference>
<dbReference type="InterPro" id="IPR014729">
    <property type="entry name" value="Rossmann-like_a/b/a_fold"/>
</dbReference>
<feature type="non-terminal residue" evidence="9">
    <location>
        <position position="199"/>
    </location>
</feature>
<keyword evidence="6 9" id="KW-0030">Aminoacyl-tRNA synthetase</keyword>
<dbReference type="GO" id="GO:0005829">
    <property type="term" value="C:cytosol"/>
    <property type="evidence" value="ECO:0007669"/>
    <property type="project" value="TreeGrafter"/>
</dbReference>
<comment type="caution">
    <text evidence="9">The sequence shown here is derived from an EMBL/GenBank/DDBJ whole genome shotgun (WGS) entry which is preliminary data.</text>
</comment>
<name>A0A0P9CVZ1_9CHLR</name>
<accession>A0A0P9CVZ1</accession>
<evidence type="ECO:0000256" key="6">
    <source>
        <dbReference type="ARBA" id="ARBA00023146"/>
    </source>
</evidence>
<evidence type="ECO:0000313" key="10">
    <source>
        <dbReference type="Proteomes" id="UP000050509"/>
    </source>
</evidence>
<dbReference type="Proteomes" id="UP000050509">
    <property type="component" value="Unassembled WGS sequence"/>
</dbReference>
<gene>
    <name evidence="9" type="ORF">SE17_42705</name>
</gene>
<evidence type="ECO:0000256" key="3">
    <source>
        <dbReference type="ARBA" id="ARBA00022741"/>
    </source>
</evidence>
<dbReference type="InterPro" id="IPR009008">
    <property type="entry name" value="Val/Leu/Ile-tRNA-synth_edit"/>
</dbReference>
<proteinExistence type="predicted"/>
<evidence type="ECO:0000256" key="7">
    <source>
        <dbReference type="ARBA" id="ARBA00029936"/>
    </source>
</evidence>
<dbReference type="GO" id="GO:0004832">
    <property type="term" value="F:valine-tRNA ligase activity"/>
    <property type="evidence" value="ECO:0007669"/>
    <property type="project" value="UniProtKB-EC"/>
</dbReference>
<keyword evidence="5" id="KW-0648">Protein biosynthesis</keyword>
<dbReference type="Gene3D" id="3.40.50.620">
    <property type="entry name" value="HUPs"/>
    <property type="match status" value="1"/>
</dbReference>
<dbReference type="PANTHER" id="PTHR11946:SF93">
    <property type="entry name" value="VALINE--TRNA LIGASE, CHLOROPLASTIC_MITOCHONDRIAL 2"/>
    <property type="match status" value="1"/>
</dbReference>
<evidence type="ECO:0000256" key="2">
    <source>
        <dbReference type="ARBA" id="ARBA00022598"/>
    </source>
</evidence>
<sequence>RYAALIGREAIVPLSGRRVRILADTAVDPQKGSGAVMCCTFGDATDVQWWQTHKLPLIALLTRAGRMSEAGGTYAGLTLAETRRRILADLRVAGLLAGETASRQSVRIHERCKTPLEILETSQWYVRVLDAKDALLAAGRAITWHPAHMQTRYEHWVANLNWDWCISRQRFYGVPFPAWHCDACGAVILADEAQLPIDP</sequence>
<dbReference type="EC" id="6.1.1.9" evidence="1"/>
<keyword evidence="2" id="KW-0436">Ligase</keyword>
<evidence type="ECO:0000313" key="9">
    <source>
        <dbReference type="EMBL" id="KPV47140.1"/>
    </source>
</evidence>
<dbReference type="Pfam" id="PF00133">
    <property type="entry name" value="tRNA-synt_1"/>
    <property type="match status" value="1"/>
</dbReference>
<dbReference type="SUPFAM" id="SSF50677">
    <property type="entry name" value="ValRS/IleRS/LeuRS editing domain"/>
    <property type="match status" value="1"/>
</dbReference>